<dbReference type="GeneID" id="17305118"/>
<dbReference type="RefSeq" id="XP_005835586.1">
    <property type="nucleotide sequence ID" value="XM_005835529.1"/>
</dbReference>
<name>L1JJD0_GUITC</name>
<dbReference type="InterPro" id="IPR000631">
    <property type="entry name" value="CARKD"/>
</dbReference>
<keyword evidence="3" id="KW-0521">NADP</keyword>
<proteinExistence type="inferred from homology"/>
<dbReference type="CDD" id="cd01171">
    <property type="entry name" value="YXKO-related"/>
    <property type="match status" value="1"/>
</dbReference>
<evidence type="ECO:0000313" key="10">
    <source>
        <dbReference type="Proteomes" id="UP000011087"/>
    </source>
</evidence>
<dbReference type="Pfam" id="PF01256">
    <property type="entry name" value="Carb_kinase"/>
    <property type="match status" value="1"/>
</dbReference>
<keyword evidence="1 6" id="KW-0547">Nucleotide-binding</keyword>
<dbReference type="PANTHER" id="PTHR12592">
    <property type="entry name" value="ATP-DEPENDENT (S)-NAD(P)H-HYDRATE DEHYDRATASE FAMILY MEMBER"/>
    <property type="match status" value="1"/>
</dbReference>
<feature type="binding site" evidence="6">
    <location>
        <begin position="199"/>
        <end position="205"/>
    </location>
    <ligand>
        <name>(6S)-NADPHX</name>
        <dbReference type="ChEBI" id="CHEBI:64076"/>
    </ligand>
</feature>
<comment type="cofactor">
    <cofactor evidence="6">
        <name>Mg(2+)</name>
        <dbReference type="ChEBI" id="CHEBI:18420"/>
    </cofactor>
</comment>
<dbReference type="GO" id="GO:0110051">
    <property type="term" value="P:metabolite repair"/>
    <property type="evidence" value="ECO:0007669"/>
    <property type="project" value="TreeGrafter"/>
</dbReference>
<dbReference type="STRING" id="905079.L1JJD0"/>
<keyword evidence="2 6" id="KW-0067">ATP-binding</keyword>
<dbReference type="HAMAP" id="MF_01965">
    <property type="entry name" value="NADHX_dehydratase"/>
    <property type="match status" value="1"/>
</dbReference>
<keyword evidence="5 6" id="KW-0456">Lyase</keyword>
<dbReference type="EMBL" id="JH992985">
    <property type="protein sequence ID" value="EKX48606.1"/>
    <property type="molecule type" value="Genomic_DNA"/>
</dbReference>
<evidence type="ECO:0000313" key="8">
    <source>
        <dbReference type="EMBL" id="EKX48606.1"/>
    </source>
</evidence>
<dbReference type="InterPro" id="IPR017953">
    <property type="entry name" value="Carbohydrate_kinase_pred_CS"/>
</dbReference>
<dbReference type="PROSITE" id="PS01050">
    <property type="entry name" value="YJEF_C_2"/>
    <property type="match status" value="1"/>
</dbReference>
<protein>
    <recommendedName>
        <fullName evidence="6">ATP-dependent (S)-NAD(P)H-hydrate dehydratase</fullName>
        <ecNumber evidence="6">4.2.1.93</ecNumber>
    </recommendedName>
    <alternativeName>
        <fullName evidence="6">ATP-dependent NAD(P)HX dehydratase</fullName>
    </alternativeName>
</protein>
<dbReference type="GO" id="GO:0047453">
    <property type="term" value="F:ATP-dependent NAD(P)H-hydrate dehydratase activity"/>
    <property type="evidence" value="ECO:0007669"/>
    <property type="project" value="UniProtKB-UniRule"/>
</dbReference>
<dbReference type="Gene3D" id="3.40.1190.20">
    <property type="match status" value="1"/>
</dbReference>
<reference evidence="10" key="2">
    <citation type="submission" date="2012-11" db="EMBL/GenBank/DDBJ databases">
        <authorList>
            <person name="Kuo A."/>
            <person name="Curtis B.A."/>
            <person name="Tanifuji G."/>
            <person name="Burki F."/>
            <person name="Gruber A."/>
            <person name="Irimia M."/>
            <person name="Maruyama S."/>
            <person name="Arias M.C."/>
            <person name="Ball S.G."/>
            <person name="Gile G.H."/>
            <person name="Hirakawa Y."/>
            <person name="Hopkins J.F."/>
            <person name="Rensing S.A."/>
            <person name="Schmutz J."/>
            <person name="Symeonidi A."/>
            <person name="Elias M."/>
            <person name="Eveleigh R.J."/>
            <person name="Herman E.K."/>
            <person name="Klute M.J."/>
            <person name="Nakayama T."/>
            <person name="Obornik M."/>
            <person name="Reyes-Prieto A."/>
            <person name="Armbrust E.V."/>
            <person name="Aves S.J."/>
            <person name="Beiko R.G."/>
            <person name="Coutinho P."/>
            <person name="Dacks J.B."/>
            <person name="Durnford D.G."/>
            <person name="Fast N.M."/>
            <person name="Green B.R."/>
            <person name="Grisdale C."/>
            <person name="Hempe F."/>
            <person name="Henrissat B."/>
            <person name="Hoppner M.P."/>
            <person name="Ishida K.-I."/>
            <person name="Kim E."/>
            <person name="Koreny L."/>
            <person name="Kroth P.G."/>
            <person name="Liu Y."/>
            <person name="Malik S.-B."/>
            <person name="Maier U.G."/>
            <person name="McRose D."/>
            <person name="Mock T."/>
            <person name="Neilson J.A."/>
            <person name="Onodera N.T."/>
            <person name="Poole A.M."/>
            <person name="Pritham E.J."/>
            <person name="Richards T.A."/>
            <person name="Rocap G."/>
            <person name="Roy S.W."/>
            <person name="Sarai C."/>
            <person name="Schaack S."/>
            <person name="Shirato S."/>
            <person name="Slamovits C.H."/>
            <person name="Spencer D.F."/>
            <person name="Suzuki S."/>
            <person name="Worden A.Z."/>
            <person name="Zauner S."/>
            <person name="Barry K."/>
            <person name="Bell C."/>
            <person name="Bharti A.K."/>
            <person name="Crow J.A."/>
            <person name="Grimwood J."/>
            <person name="Kramer R."/>
            <person name="Lindquist E."/>
            <person name="Lucas S."/>
            <person name="Salamov A."/>
            <person name="McFadden G.I."/>
            <person name="Lane C.E."/>
            <person name="Keeling P.J."/>
            <person name="Gray M.W."/>
            <person name="Grigoriev I.V."/>
            <person name="Archibald J.M."/>
        </authorList>
    </citation>
    <scope>NUCLEOTIDE SEQUENCE</scope>
    <source>
        <strain evidence="10">CCMP2712</strain>
    </source>
</reference>
<dbReference type="OMA" id="WRAAYHN"/>
<dbReference type="eggNOG" id="KOG3974">
    <property type="taxonomic scope" value="Eukaryota"/>
</dbReference>
<sequence>MQSQDLSSCLAALQGAQTPSQDSILSLARACVPPLGEKTSKGEAGRVGVIGGSFEYTGAPYFAAYTALRAGSDIVHIFCETRAGGPIKSYSPELIVHPLLLVSDDPTEERGAAAYQQLSEWVARLDGILLGPGLGRDELVLQTCSRLLLLVAELGKPMILDADGLYILTQAIREGERGSSLQKQLLGAMRTAHVTLTPNKVEFERLCRALKVGEEEEDKLGKAAELACSVAGRIGENVVLVVKGSSDVICSDSSTWLCDDKGSLRRAGGQGDVLAGLMLTFAVWGNSSSSSSSSSLPPPLVALMERQVAKLSALKAFEKKKRAMTASDVMEEVRAE</sequence>
<dbReference type="PANTHER" id="PTHR12592:SF0">
    <property type="entry name" value="ATP-DEPENDENT (S)-NAD(P)H-HYDRATE DEHYDRATASE"/>
    <property type="match status" value="1"/>
</dbReference>
<reference evidence="8 10" key="1">
    <citation type="journal article" date="2012" name="Nature">
        <title>Algal genomes reveal evolutionary mosaicism and the fate of nucleomorphs.</title>
        <authorList>
            <consortium name="DOE Joint Genome Institute"/>
            <person name="Curtis B.A."/>
            <person name="Tanifuji G."/>
            <person name="Burki F."/>
            <person name="Gruber A."/>
            <person name="Irimia M."/>
            <person name="Maruyama S."/>
            <person name="Arias M.C."/>
            <person name="Ball S.G."/>
            <person name="Gile G.H."/>
            <person name="Hirakawa Y."/>
            <person name="Hopkins J.F."/>
            <person name="Kuo A."/>
            <person name="Rensing S.A."/>
            <person name="Schmutz J."/>
            <person name="Symeonidi A."/>
            <person name="Elias M."/>
            <person name="Eveleigh R.J."/>
            <person name="Herman E.K."/>
            <person name="Klute M.J."/>
            <person name="Nakayama T."/>
            <person name="Obornik M."/>
            <person name="Reyes-Prieto A."/>
            <person name="Armbrust E.V."/>
            <person name="Aves S.J."/>
            <person name="Beiko R.G."/>
            <person name="Coutinho P."/>
            <person name="Dacks J.B."/>
            <person name="Durnford D.G."/>
            <person name="Fast N.M."/>
            <person name="Green B.R."/>
            <person name="Grisdale C.J."/>
            <person name="Hempel F."/>
            <person name="Henrissat B."/>
            <person name="Hoppner M.P."/>
            <person name="Ishida K."/>
            <person name="Kim E."/>
            <person name="Koreny L."/>
            <person name="Kroth P.G."/>
            <person name="Liu Y."/>
            <person name="Malik S.B."/>
            <person name="Maier U.G."/>
            <person name="McRose D."/>
            <person name="Mock T."/>
            <person name="Neilson J.A."/>
            <person name="Onodera N.T."/>
            <person name="Poole A.M."/>
            <person name="Pritham E.J."/>
            <person name="Richards T.A."/>
            <person name="Rocap G."/>
            <person name="Roy S.W."/>
            <person name="Sarai C."/>
            <person name="Schaack S."/>
            <person name="Shirato S."/>
            <person name="Slamovits C.H."/>
            <person name="Spencer D.F."/>
            <person name="Suzuki S."/>
            <person name="Worden A.Z."/>
            <person name="Zauner S."/>
            <person name="Barry K."/>
            <person name="Bell C."/>
            <person name="Bharti A.K."/>
            <person name="Crow J.A."/>
            <person name="Grimwood J."/>
            <person name="Kramer R."/>
            <person name="Lindquist E."/>
            <person name="Lucas S."/>
            <person name="Salamov A."/>
            <person name="McFadden G.I."/>
            <person name="Lane C.E."/>
            <person name="Keeling P.J."/>
            <person name="Gray M.W."/>
            <person name="Grigoriev I.V."/>
            <person name="Archibald J.M."/>
        </authorList>
    </citation>
    <scope>NUCLEOTIDE SEQUENCE</scope>
    <source>
        <strain evidence="8 10">CCMP2712</strain>
    </source>
</reference>
<evidence type="ECO:0000256" key="6">
    <source>
        <dbReference type="HAMAP-Rule" id="MF_03157"/>
    </source>
</evidence>
<dbReference type="HOGENOM" id="CLU_030651_3_0_1"/>
<evidence type="ECO:0000259" key="7">
    <source>
        <dbReference type="PROSITE" id="PS51383"/>
    </source>
</evidence>
<keyword evidence="4 6" id="KW-0520">NAD</keyword>
<dbReference type="OrthoDB" id="8110916at2759"/>
<dbReference type="Proteomes" id="UP000011087">
    <property type="component" value="Unassembled WGS sequence"/>
</dbReference>
<comment type="similarity">
    <text evidence="6">Belongs to the NnrD/CARKD family.</text>
</comment>
<reference evidence="9" key="3">
    <citation type="submission" date="2016-03" db="UniProtKB">
        <authorList>
            <consortium name="EnsemblProtists"/>
        </authorList>
    </citation>
    <scope>IDENTIFICATION</scope>
</reference>
<evidence type="ECO:0000256" key="2">
    <source>
        <dbReference type="ARBA" id="ARBA00022840"/>
    </source>
</evidence>
<feature type="domain" description="YjeF C-terminal" evidence="7">
    <location>
        <begin position="24"/>
        <end position="336"/>
    </location>
</feature>
<dbReference type="KEGG" id="gtt:GUITHDRAFT_68606"/>
<feature type="binding site" evidence="6">
    <location>
        <begin position="262"/>
        <end position="271"/>
    </location>
    <ligand>
        <name>ATP</name>
        <dbReference type="ChEBI" id="CHEBI:30616"/>
    </ligand>
</feature>
<feature type="binding site" evidence="6">
    <location>
        <begin position="243"/>
        <end position="247"/>
    </location>
    <ligand>
        <name>ATP</name>
        <dbReference type="ChEBI" id="CHEBI:30616"/>
    </ligand>
</feature>
<evidence type="ECO:0000313" key="9">
    <source>
        <dbReference type="EnsemblProtists" id="EKX48606"/>
    </source>
</evidence>
<feature type="binding site" evidence="6">
    <location>
        <position position="272"/>
    </location>
    <ligand>
        <name>(6S)-NADPHX</name>
        <dbReference type="ChEBI" id="CHEBI:64076"/>
    </ligand>
</feature>
<comment type="catalytic activity">
    <reaction evidence="6">
        <text>(6S)-NADHX + ATP = ADP + phosphate + NADH + H(+)</text>
        <dbReference type="Rhea" id="RHEA:19017"/>
        <dbReference type="ChEBI" id="CHEBI:15378"/>
        <dbReference type="ChEBI" id="CHEBI:30616"/>
        <dbReference type="ChEBI" id="CHEBI:43474"/>
        <dbReference type="ChEBI" id="CHEBI:57945"/>
        <dbReference type="ChEBI" id="CHEBI:64074"/>
        <dbReference type="ChEBI" id="CHEBI:456216"/>
        <dbReference type="EC" id="4.2.1.93"/>
    </reaction>
</comment>
<dbReference type="PaxDb" id="55529-EKX48606"/>
<evidence type="ECO:0000256" key="4">
    <source>
        <dbReference type="ARBA" id="ARBA00023027"/>
    </source>
</evidence>
<evidence type="ECO:0000256" key="5">
    <source>
        <dbReference type="ARBA" id="ARBA00023239"/>
    </source>
</evidence>
<organism evidence="8">
    <name type="scientific">Guillardia theta (strain CCMP2712)</name>
    <name type="common">Cryptophyte</name>
    <dbReference type="NCBI Taxonomy" id="905079"/>
    <lineage>
        <taxon>Eukaryota</taxon>
        <taxon>Cryptophyceae</taxon>
        <taxon>Pyrenomonadales</taxon>
        <taxon>Geminigeraceae</taxon>
        <taxon>Guillardia</taxon>
    </lineage>
</organism>
<dbReference type="AlphaFoldDB" id="L1JJD0"/>
<comment type="function">
    <text evidence="6">Catalyzes the dehydration of the S-form of NAD(P)HX at the expense of ATP, which is converted to ADP. Together with NAD(P)HX epimerase, which catalyzes the epimerization of the S- and R-forms, the enzyme allows the repair of both epimers of NAD(P)HX, a damaged form of NAD(P)H that is a result of enzymatic or heat-dependent hydration.</text>
</comment>
<gene>
    <name evidence="8" type="ORF">GUITHDRAFT_68606</name>
</gene>
<evidence type="ECO:0000256" key="1">
    <source>
        <dbReference type="ARBA" id="ARBA00022741"/>
    </source>
</evidence>
<dbReference type="NCBIfam" id="TIGR00196">
    <property type="entry name" value="yjeF_cterm"/>
    <property type="match status" value="1"/>
</dbReference>
<dbReference type="PROSITE" id="PS51383">
    <property type="entry name" value="YJEF_C_3"/>
    <property type="match status" value="1"/>
</dbReference>
<accession>L1JJD0</accession>
<comment type="catalytic activity">
    <reaction evidence="6">
        <text>(6S)-NADPHX + ATP = ADP + phosphate + NADPH + H(+)</text>
        <dbReference type="Rhea" id="RHEA:32231"/>
        <dbReference type="ChEBI" id="CHEBI:15378"/>
        <dbReference type="ChEBI" id="CHEBI:30616"/>
        <dbReference type="ChEBI" id="CHEBI:43474"/>
        <dbReference type="ChEBI" id="CHEBI:57783"/>
        <dbReference type="ChEBI" id="CHEBI:64076"/>
        <dbReference type="ChEBI" id="CHEBI:456216"/>
        <dbReference type="EC" id="4.2.1.93"/>
    </reaction>
</comment>
<feature type="binding site" evidence="6">
    <location>
        <position position="133"/>
    </location>
    <ligand>
        <name>(6S)-NADPHX</name>
        <dbReference type="ChEBI" id="CHEBI:64076"/>
    </ligand>
</feature>
<dbReference type="SUPFAM" id="SSF53613">
    <property type="entry name" value="Ribokinase-like"/>
    <property type="match status" value="1"/>
</dbReference>
<dbReference type="EC" id="4.2.1.93" evidence="6"/>
<dbReference type="GO" id="GO:0005524">
    <property type="term" value="F:ATP binding"/>
    <property type="evidence" value="ECO:0007669"/>
    <property type="project" value="UniProtKB-KW"/>
</dbReference>
<evidence type="ECO:0000256" key="3">
    <source>
        <dbReference type="ARBA" id="ARBA00022857"/>
    </source>
</evidence>
<dbReference type="EnsemblProtists" id="EKX48606">
    <property type="protein sequence ID" value="EKX48606"/>
    <property type="gene ID" value="GUITHDRAFT_68606"/>
</dbReference>
<keyword evidence="10" id="KW-1185">Reference proteome</keyword>
<dbReference type="InterPro" id="IPR029056">
    <property type="entry name" value="Ribokinase-like"/>
</dbReference>
<keyword evidence="6" id="KW-0597">Phosphoprotein</keyword>
<dbReference type="GO" id="GO:0046496">
    <property type="term" value="P:nicotinamide nucleotide metabolic process"/>
    <property type="evidence" value="ECO:0007669"/>
    <property type="project" value="UniProtKB-UniRule"/>
</dbReference>